<evidence type="ECO:0000259" key="4">
    <source>
        <dbReference type="SMART" id="SM01362"/>
    </source>
</evidence>
<feature type="domain" description="AARP2CN" evidence="3">
    <location>
        <begin position="183"/>
        <end position="253"/>
    </location>
</feature>
<dbReference type="InterPro" id="IPR012948">
    <property type="entry name" value="AARP2CN"/>
</dbReference>
<dbReference type="EMBL" id="JOKQ01000006">
    <property type="protein sequence ID" value="KHN69546.1"/>
    <property type="molecule type" value="Genomic_DNA"/>
</dbReference>
<dbReference type="InterPro" id="IPR027417">
    <property type="entry name" value="P-loop_NTPase"/>
</dbReference>
<accession>A0A0B2UEN3</accession>
<name>A0A0B2UEN3_9MICR</name>
<evidence type="ECO:0000256" key="1">
    <source>
        <dbReference type="SAM" id="Coils"/>
    </source>
</evidence>
<dbReference type="GeneID" id="26261916"/>
<comment type="caution">
    <text evidence="5">The sequence shown here is derived from an EMBL/GenBank/DDBJ whole genome shotgun (WGS) entry which is preliminary data.</text>
</comment>
<dbReference type="SMART" id="SM00785">
    <property type="entry name" value="AARP2CN"/>
    <property type="match status" value="1"/>
</dbReference>
<gene>
    <name evidence="5" type="ORF">M896_060450</name>
</gene>
<proteinExistence type="predicted"/>
<dbReference type="Gene3D" id="3.40.50.300">
    <property type="entry name" value="P-loop containing nucleotide triphosphate hydrolases"/>
    <property type="match status" value="1"/>
</dbReference>
<dbReference type="Proteomes" id="UP000031056">
    <property type="component" value="Unassembled WGS sequence"/>
</dbReference>
<feature type="region of interest" description="Disordered" evidence="2">
    <location>
        <begin position="724"/>
        <end position="752"/>
    </location>
</feature>
<dbReference type="GO" id="GO:0005525">
    <property type="term" value="F:GTP binding"/>
    <property type="evidence" value="ECO:0007669"/>
    <property type="project" value="TreeGrafter"/>
</dbReference>
<dbReference type="Pfam" id="PF08142">
    <property type="entry name" value="AARP2CN"/>
    <property type="match status" value="1"/>
</dbReference>
<dbReference type="GO" id="GO:0000479">
    <property type="term" value="P:endonucleolytic cleavage of tricistronic rRNA transcript (SSU-rRNA, 5.8S rRNA, LSU-rRNA)"/>
    <property type="evidence" value="ECO:0007669"/>
    <property type="project" value="TreeGrafter"/>
</dbReference>
<evidence type="ECO:0000256" key="2">
    <source>
        <dbReference type="SAM" id="MobiDB-lite"/>
    </source>
</evidence>
<keyword evidence="6" id="KW-1185">Reference proteome</keyword>
<keyword evidence="1" id="KW-0175">Coiled coil</keyword>
<dbReference type="GO" id="GO:0034511">
    <property type="term" value="F:U3 snoRNA binding"/>
    <property type="evidence" value="ECO:0007669"/>
    <property type="project" value="TreeGrafter"/>
</dbReference>
<dbReference type="InterPro" id="IPR007034">
    <property type="entry name" value="BMS1_TSR1_C"/>
</dbReference>
<evidence type="ECO:0000313" key="5">
    <source>
        <dbReference type="EMBL" id="KHN69546.1"/>
    </source>
</evidence>
<dbReference type="InterPro" id="IPR039761">
    <property type="entry name" value="Bms1/Tsr1"/>
</dbReference>
<dbReference type="VEuPathDB" id="MicrosporidiaDB:M896_060450"/>
<dbReference type="SUPFAM" id="SSF52540">
    <property type="entry name" value="P-loop containing nucleoside triphosphate hydrolases"/>
    <property type="match status" value="1"/>
</dbReference>
<dbReference type="RefSeq" id="XP_014563588.1">
    <property type="nucleotide sequence ID" value="XM_014708102.1"/>
</dbReference>
<dbReference type="HOGENOM" id="CLU_002486_1_0_1"/>
<evidence type="ECO:0000259" key="3">
    <source>
        <dbReference type="SMART" id="SM00785"/>
    </source>
</evidence>
<dbReference type="InParanoid" id="A0A0B2UEN3"/>
<protein>
    <submittedName>
        <fullName evidence="5">Ribosome biogenesis GTP-binding protein</fullName>
    </submittedName>
</protein>
<dbReference type="PANTHER" id="PTHR12858">
    <property type="entry name" value="RIBOSOME BIOGENESIS PROTEIN"/>
    <property type="match status" value="1"/>
</dbReference>
<dbReference type="GO" id="GO:0000462">
    <property type="term" value="P:maturation of SSU-rRNA from tricistronic rRNA transcript (SSU-rRNA, 5.8S rRNA, LSU-rRNA)"/>
    <property type="evidence" value="ECO:0007669"/>
    <property type="project" value="TreeGrafter"/>
</dbReference>
<feature type="coiled-coil region" evidence="1">
    <location>
        <begin position="724"/>
        <end position="752"/>
    </location>
</feature>
<dbReference type="GO" id="GO:0005634">
    <property type="term" value="C:nucleus"/>
    <property type="evidence" value="ECO:0007669"/>
    <property type="project" value="InterPro"/>
</dbReference>
<organism evidence="5 6">
    <name type="scientific">Ordospora colligata OC4</name>
    <dbReference type="NCBI Taxonomy" id="1354746"/>
    <lineage>
        <taxon>Eukaryota</taxon>
        <taxon>Fungi</taxon>
        <taxon>Fungi incertae sedis</taxon>
        <taxon>Microsporidia</taxon>
        <taxon>Ordosporidae</taxon>
        <taxon>Ordospora</taxon>
    </lineage>
</organism>
<dbReference type="STRING" id="1354746.A0A0B2UEN3"/>
<evidence type="ECO:0000313" key="6">
    <source>
        <dbReference type="Proteomes" id="UP000031056"/>
    </source>
</evidence>
<dbReference type="FunCoup" id="A0A0B2UEN3">
    <property type="interactions" value="371"/>
</dbReference>
<dbReference type="AlphaFoldDB" id="A0A0B2UEN3"/>
<dbReference type="SMART" id="SM01362">
    <property type="entry name" value="DUF663"/>
    <property type="match status" value="1"/>
</dbReference>
<sequence length="774" mass="88854">MKGKDKDKKPRITKEQLKHEESIAHVPIENMFFKDLPPTFVSVVGPPSSGKSTLVRSMVKYFTQKLVDKIVGPVTVSCAKMRRITMFEPKTDIHQFIDVSKISDAVVFVIDASVGLEMETFEFLTLLISHGLSKIMCVVTHVDRKTNPKHLKSMKKRIWAEICPGIKFFNVGSVDSRIYSDNDVTSLCRMLGVMKCRPIEWKCTHPHVIVDRIDDEFVYGYVRGGMIQSRTDVYVPGLGDNMMEEVEVLTDPVPVYGEKRLSLRSRILYSPMSGIGTSDEVMPRIEGLHRESDDEDIQLFNGGEVLADDVNDVNEQMKEENIDCVKEYDAQESEESEQSDEMGFEGLLKAISGRFQKDAVTEEDLIEKFNEKYEEKEKDQGNFLLKEKRRLESEYHKNEEMMVPGMVFPGKYVKIRLMQHVPKDVDKGKAIILGSVLVSEKEKSMIQGKIKRYKWYKKILKSNEPVIFSVGWRRFQSIPVFSMKDATRNRMIKYTPESMHCNVSFYGHVVPAGTGFSVYSEKGNFKVLASGTVTDVNGKVELVKKLKLIGYPKRIIQNTVFVVGMFTSDLEVLKFQGASLKAVSGLRGQLKGPHGKDGEYRATFEGAMLMSDIIALRCFVPVDIHKILIPVENLMGSWNGLRRLHEIRQSLGMKYDDEESFEENESESCVDTDDGISLPSDIENELPLNKRKIAVVSKRIMLPIAPDSKNEYEMRERIIKERIKKSKEDEKSKAVREMKKREEREKMEKEKETRIKKVIQENYKESQRKFRKQR</sequence>
<reference evidence="5 6" key="1">
    <citation type="journal article" date="2014" name="MBio">
        <title>The Ordospora colligata genome; evolution of extreme reduction in microsporidia and host-to-parasite horizontal gene transfer.</title>
        <authorList>
            <person name="Pombert J.-F."/>
            <person name="Haag K.L."/>
            <person name="Beidas S."/>
            <person name="Ebert D."/>
            <person name="Keeling P.J."/>
        </authorList>
    </citation>
    <scope>NUCLEOTIDE SEQUENCE [LARGE SCALE GENOMIC DNA]</scope>
    <source>
        <strain evidence="5 6">OC4</strain>
    </source>
</reference>
<dbReference type="GO" id="GO:0030686">
    <property type="term" value="C:90S preribosome"/>
    <property type="evidence" value="ECO:0007669"/>
    <property type="project" value="TreeGrafter"/>
</dbReference>
<dbReference type="PANTHER" id="PTHR12858:SF2">
    <property type="entry name" value="RIBOSOME BIOGENESIS PROTEIN BMS1 HOMOLOG"/>
    <property type="match status" value="1"/>
</dbReference>
<dbReference type="GO" id="GO:0003924">
    <property type="term" value="F:GTPase activity"/>
    <property type="evidence" value="ECO:0007669"/>
    <property type="project" value="TreeGrafter"/>
</dbReference>
<dbReference type="OrthoDB" id="10260897at2759"/>
<feature type="domain" description="Ribosome biogenesis protein BMS1/TSR1 C-terminal" evidence="4">
    <location>
        <begin position="312"/>
        <end position="622"/>
    </location>
</feature>
<dbReference type="Pfam" id="PF04950">
    <property type="entry name" value="RIBIOP_C"/>
    <property type="match status" value="1"/>
</dbReference>